<protein>
    <submittedName>
        <fullName evidence="1">Uncharacterized protein</fullName>
    </submittedName>
</protein>
<keyword evidence="2" id="KW-1185">Reference proteome</keyword>
<organism evidence="1 2">
    <name type="scientific">Hibiscus syriacus</name>
    <name type="common">Rose of Sharon</name>
    <dbReference type="NCBI Taxonomy" id="106335"/>
    <lineage>
        <taxon>Eukaryota</taxon>
        <taxon>Viridiplantae</taxon>
        <taxon>Streptophyta</taxon>
        <taxon>Embryophyta</taxon>
        <taxon>Tracheophyta</taxon>
        <taxon>Spermatophyta</taxon>
        <taxon>Magnoliopsida</taxon>
        <taxon>eudicotyledons</taxon>
        <taxon>Gunneridae</taxon>
        <taxon>Pentapetalae</taxon>
        <taxon>rosids</taxon>
        <taxon>malvids</taxon>
        <taxon>Malvales</taxon>
        <taxon>Malvaceae</taxon>
        <taxon>Malvoideae</taxon>
        <taxon>Hibiscus</taxon>
    </lineage>
</organism>
<name>A0A6A3B5X6_HIBSY</name>
<accession>A0A6A3B5X6</accession>
<comment type="caution">
    <text evidence="1">The sequence shown here is derived from an EMBL/GenBank/DDBJ whole genome shotgun (WGS) entry which is preliminary data.</text>
</comment>
<evidence type="ECO:0000313" key="1">
    <source>
        <dbReference type="EMBL" id="KAE8712534.1"/>
    </source>
</evidence>
<reference evidence="1" key="1">
    <citation type="submission" date="2019-09" db="EMBL/GenBank/DDBJ databases">
        <title>Draft genome information of white flower Hibiscus syriacus.</title>
        <authorList>
            <person name="Kim Y.-M."/>
        </authorList>
    </citation>
    <scope>NUCLEOTIDE SEQUENCE [LARGE SCALE GENOMIC DNA]</scope>
    <source>
        <strain evidence="1">YM2019G1</strain>
    </source>
</reference>
<dbReference type="Proteomes" id="UP000436088">
    <property type="component" value="Unassembled WGS sequence"/>
</dbReference>
<dbReference type="AlphaFoldDB" id="A0A6A3B5X6"/>
<proteinExistence type="predicted"/>
<gene>
    <name evidence="1" type="ORF">F3Y22_tig00110247pilonHSYRG00051</name>
</gene>
<dbReference type="EMBL" id="VEPZ02000894">
    <property type="protein sequence ID" value="KAE8712534.1"/>
    <property type="molecule type" value="Genomic_DNA"/>
</dbReference>
<evidence type="ECO:0000313" key="2">
    <source>
        <dbReference type="Proteomes" id="UP000436088"/>
    </source>
</evidence>
<sequence length="160" mass="18214">MRKPCRLLAGQGEDDLKIDAANEMSKLDATGLGKSVNLTNLCLETIYLIDILVILDALSGFICLRLKKRKTWHCLRCRSHLSIPRKNGDLAVSFVNEYLARKLNLEHESEVEVVFRLSVGPGLNTKRPDRDMARLHIMCETRAGERQEPRRQKLFDGINV</sequence>